<dbReference type="GO" id="GO:0016787">
    <property type="term" value="F:hydrolase activity"/>
    <property type="evidence" value="ECO:0007669"/>
    <property type="project" value="UniProtKB-KW"/>
</dbReference>
<evidence type="ECO:0000313" key="2">
    <source>
        <dbReference type="Proteomes" id="UP000461288"/>
    </source>
</evidence>
<accession>A0A1I0UGZ4</accession>
<dbReference type="STRING" id="319939.SAMN05216263_11240"/>
<organism evidence="1 2">
    <name type="scientific">Metapseudomonas otitidis</name>
    <dbReference type="NCBI Taxonomy" id="319939"/>
    <lineage>
        <taxon>Bacteria</taxon>
        <taxon>Pseudomonadati</taxon>
        <taxon>Pseudomonadota</taxon>
        <taxon>Gammaproteobacteria</taxon>
        <taxon>Pseudomonadales</taxon>
        <taxon>Pseudomonadaceae</taxon>
        <taxon>Metapseudomonas</taxon>
    </lineage>
</organism>
<reference evidence="1 2" key="1">
    <citation type="submission" date="2019-12" db="EMBL/GenBank/DDBJ databases">
        <title>Draft genome sequence of Pseudomonas otitidis recovered from a chicken carcass.</title>
        <authorList>
            <person name="Vieira T.R."/>
            <person name="Oliviera E.F.C."/>
            <person name="Silva N.M.V."/>
            <person name="Sambrano G.E."/>
            <person name="Cibulski S.P."/>
            <person name="Cardoso M.R.I."/>
        </authorList>
    </citation>
    <scope>NUCLEOTIDE SEQUENCE [LARGE SCALE GENOMIC DNA]</scope>
    <source>
        <strain evidence="1 2">25_K</strain>
    </source>
</reference>
<dbReference type="EMBL" id="WTFN01000111">
    <property type="protein sequence ID" value="MWK59688.1"/>
    <property type="molecule type" value="Genomic_DNA"/>
</dbReference>
<sequence>MGDYLKVLDIEHSGGPRIGLLGDDPAHTVRVHGESSGLYQTLQDCARRHQDHLAHLRHLPGPTHTLPALRQETRLRPPAMPDNPLLTHVSGLPLGARDDAGWFYKGNGRVLRIDRDDLEVPYHVQAIAADACLVSIYLVGSRGQLLHVGVTLGHDLHDPLQGQSARAHLLECAVASELLLGELDEPLHLRQRIERNGTCFSETHLRLDPQAWRASREAGEALLEQHPQFLQPGMVHYLFSRLDSEIVATHLQHGDCLELSCPMLDMRLENRIVEEELRHLLPLSSRRRTGQGRAA</sequence>
<evidence type="ECO:0000313" key="1">
    <source>
        <dbReference type="EMBL" id="MWK59688.1"/>
    </source>
</evidence>
<dbReference type="Proteomes" id="UP000461288">
    <property type="component" value="Unassembled WGS sequence"/>
</dbReference>
<proteinExistence type="predicted"/>
<comment type="caution">
    <text evidence="1">The sequence shown here is derived from an EMBL/GenBank/DDBJ whole genome shotgun (WGS) entry which is preliminary data.</text>
</comment>
<dbReference type="AlphaFoldDB" id="A0A1I0UGZ4"/>
<keyword evidence="1" id="KW-0378">Hydrolase</keyword>
<name>A0A1I0UGZ4_9GAMM</name>
<gene>
    <name evidence="1" type="ORF">GO594_27185</name>
</gene>
<dbReference type="RefSeq" id="WP_021221867.1">
    <property type="nucleotide sequence ID" value="NZ_CP102328.1"/>
</dbReference>
<protein>
    <submittedName>
        <fullName evidence="1">Fumarylacetoacetate hydrolase</fullName>
    </submittedName>
</protein>